<protein>
    <recommendedName>
        <fullName evidence="2">SMP-30/Gluconolactonase/LRE-like region domain-containing protein</fullName>
    </recommendedName>
</protein>
<dbReference type="GO" id="GO:0005509">
    <property type="term" value="F:calcium ion binding"/>
    <property type="evidence" value="ECO:0007669"/>
    <property type="project" value="TreeGrafter"/>
</dbReference>
<gene>
    <name evidence="3" type="ORF">LCGC14_0666350</name>
</gene>
<accession>A0A0F9RCA7</accession>
<dbReference type="InterPro" id="IPR005511">
    <property type="entry name" value="SMP-30"/>
</dbReference>
<evidence type="ECO:0000313" key="3">
    <source>
        <dbReference type="EMBL" id="KKN47102.1"/>
    </source>
</evidence>
<dbReference type="GO" id="GO:0019853">
    <property type="term" value="P:L-ascorbic acid biosynthetic process"/>
    <property type="evidence" value="ECO:0007669"/>
    <property type="project" value="TreeGrafter"/>
</dbReference>
<evidence type="ECO:0000256" key="1">
    <source>
        <dbReference type="ARBA" id="ARBA00008853"/>
    </source>
</evidence>
<dbReference type="AlphaFoldDB" id="A0A0F9RCA7"/>
<proteinExistence type="inferred from homology"/>
<dbReference type="PRINTS" id="PR01790">
    <property type="entry name" value="SMP30FAMILY"/>
</dbReference>
<evidence type="ECO:0000259" key="2">
    <source>
        <dbReference type="Pfam" id="PF08450"/>
    </source>
</evidence>
<comment type="similarity">
    <text evidence="1">Belongs to the SMP-30/CGR1 family.</text>
</comment>
<dbReference type="Gene3D" id="2.120.10.30">
    <property type="entry name" value="TolB, C-terminal domain"/>
    <property type="match status" value="1"/>
</dbReference>
<sequence>MKKNKAELFFNIKSILGEGPVWDWRKQRLFWVDIEGRKLFCLDPSTQKHLYWDFKSMIGVAVPTESGSFVLALEQGLSKFDVETEKLTPLNVLENHPHKIRFNDGKVGPDGNFWIGTMHKEFVPKAGNLYCVDQALHASIKIPENTISNGMAWSSNTKTFYFIDSPTYEISSYDFDIETSSISNKKSIINVPESYGTPDGMSIDAEGMLWIAHWGGNCVRRWNPDTGMVLETVEVEAPNVTSCCFGEKDLDTLYITTARSGLSQSELQEYPLSGGLFVCRPGVKGMPINYFKDN</sequence>
<dbReference type="InterPro" id="IPR011042">
    <property type="entry name" value="6-blade_b-propeller_TolB-like"/>
</dbReference>
<organism evidence="3">
    <name type="scientific">marine sediment metagenome</name>
    <dbReference type="NCBI Taxonomy" id="412755"/>
    <lineage>
        <taxon>unclassified sequences</taxon>
        <taxon>metagenomes</taxon>
        <taxon>ecological metagenomes</taxon>
    </lineage>
</organism>
<dbReference type="SUPFAM" id="SSF63829">
    <property type="entry name" value="Calcium-dependent phosphotriesterase"/>
    <property type="match status" value="1"/>
</dbReference>
<dbReference type="PANTHER" id="PTHR10907:SF47">
    <property type="entry name" value="REGUCALCIN"/>
    <property type="match status" value="1"/>
</dbReference>
<dbReference type="Pfam" id="PF08450">
    <property type="entry name" value="SGL"/>
    <property type="match status" value="1"/>
</dbReference>
<dbReference type="PANTHER" id="PTHR10907">
    <property type="entry name" value="REGUCALCIN"/>
    <property type="match status" value="1"/>
</dbReference>
<dbReference type="GO" id="GO:0004341">
    <property type="term" value="F:gluconolactonase activity"/>
    <property type="evidence" value="ECO:0007669"/>
    <property type="project" value="TreeGrafter"/>
</dbReference>
<comment type="caution">
    <text evidence="3">The sequence shown here is derived from an EMBL/GenBank/DDBJ whole genome shotgun (WGS) entry which is preliminary data.</text>
</comment>
<reference evidence="3" key="1">
    <citation type="journal article" date="2015" name="Nature">
        <title>Complex archaea that bridge the gap between prokaryotes and eukaryotes.</title>
        <authorList>
            <person name="Spang A."/>
            <person name="Saw J.H."/>
            <person name="Jorgensen S.L."/>
            <person name="Zaremba-Niedzwiedzka K."/>
            <person name="Martijn J."/>
            <person name="Lind A.E."/>
            <person name="van Eijk R."/>
            <person name="Schleper C."/>
            <person name="Guy L."/>
            <person name="Ettema T.J."/>
        </authorList>
    </citation>
    <scope>NUCLEOTIDE SEQUENCE</scope>
</reference>
<name>A0A0F9RCA7_9ZZZZ</name>
<feature type="domain" description="SMP-30/Gluconolactonase/LRE-like region" evidence="2">
    <location>
        <begin position="16"/>
        <end position="259"/>
    </location>
</feature>
<dbReference type="InterPro" id="IPR013658">
    <property type="entry name" value="SGL"/>
</dbReference>
<dbReference type="EMBL" id="LAZR01001295">
    <property type="protein sequence ID" value="KKN47102.1"/>
    <property type="molecule type" value="Genomic_DNA"/>
</dbReference>